<feature type="transmembrane region" description="Helical" evidence="8">
    <location>
        <begin position="291"/>
        <end position="311"/>
    </location>
</feature>
<evidence type="ECO:0008006" key="11">
    <source>
        <dbReference type="Google" id="ProtNLM"/>
    </source>
</evidence>
<accession>A0A9X1II17</accession>
<sequence length="509" mass="55322">MLWPGRSLAWSPQAWRWPLLAIIAILFLLDVRPGQPWDGDGELFILNALNILQGQGYAATGYVVNPSNAIHPASYPPGLPLILAPVIGAFGLDYAAIKTVLAACYLLTIALVAEVSAARLGEGWALGAVAILGMNPFAWQFKDVVFSEFPFMLFAYSGLFAFERLDAATLDGPSARPAPWLWAAASGLALGAAYEVRAIGVVLFAAVGLICLLRFSRLRFYGLLVLLLAAAESALISRMFPADLGTYVSYFEHASGDLVGTIARRVIVNCRAYASAAAELLRGGGGHWTPVQVLLVAAVLACSALGVAQALRRRPTVFEAFLLIYVGTLLLYPISLEPARYALPVLPLVVVYFLLGVQGWARPRLGLAVKAAAVAAAVVLLYMPQFPERSLAYAASVDDPEAMELFREIRDRVPADALVLGSKPTVIALYAQRRATNPPAHPTEEAFWHFVRHSGAAWMVEAKLPIYDEEVAELMPRLRDRLEQVFENRLFVLYRIPEEGRGQGGTMPH</sequence>
<evidence type="ECO:0000313" key="9">
    <source>
        <dbReference type="EMBL" id="MCB4823753.1"/>
    </source>
</evidence>
<name>A0A9X1II17_9PROT</name>
<dbReference type="PANTHER" id="PTHR33908">
    <property type="entry name" value="MANNOSYLTRANSFERASE YKCB-RELATED"/>
    <property type="match status" value="1"/>
</dbReference>
<keyword evidence="6 8" id="KW-1133">Transmembrane helix</keyword>
<proteinExistence type="predicted"/>
<organism evidence="9 10">
    <name type="scientific">Roseicella aerolata</name>
    <dbReference type="NCBI Taxonomy" id="2883479"/>
    <lineage>
        <taxon>Bacteria</taxon>
        <taxon>Pseudomonadati</taxon>
        <taxon>Pseudomonadota</taxon>
        <taxon>Alphaproteobacteria</taxon>
        <taxon>Acetobacterales</taxon>
        <taxon>Roseomonadaceae</taxon>
        <taxon>Roseicella</taxon>
    </lineage>
</organism>
<evidence type="ECO:0000256" key="5">
    <source>
        <dbReference type="ARBA" id="ARBA00022692"/>
    </source>
</evidence>
<protein>
    <recommendedName>
        <fullName evidence="11">Glycosyltransferase RgtA/B/C/D-like domain-containing protein</fullName>
    </recommendedName>
</protein>
<evidence type="ECO:0000256" key="7">
    <source>
        <dbReference type="ARBA" id="ARBA00023136"/>
    </source>
</evidence>
<keyword evidence="4" id="KW-0808">Transferase</keyword>
<keyword evidence="2" id="KW-1003">Cell membrane</keyword>
<gene>
    <name evidence="9" type="ORF">LHA35_18650</name>
</gene>
<feature type="transmembrane region" description="Helical" evidence="8">
    <location>
        <begin position="318"/>
        <end position="335"/>
    </location>
</feature>
<evidence type="ECO:0000256" key="6">
    <source>
        <dbReference type="ARBA" id="ARBA00022989"/>
    </source>
</evidence>
<feature type="transmembrane region" description="Helical" evidence="8">
    <location>
        <begin position="180"/>
        <end position="213"/>
    </location>
</feature>
<reference evidence="9" key="1">
    <citation type="submission" date="2021-10" db="EMBL/GenBank/DDBJ databases">
        <title>Roseicella aerolatum sp. nov., isolated from aerosols of e-waste dismantling site.</title>
        <authorList>
            <person name="Qin T."/>
        </authorList>
    </citation>
    <scope>NUCLEOTIDE SEQUENCE</scope>
    <source>
        <strain evidence="9">GB24</strain>
    </source>
</reference>
<evidence type="ECO:0000256" key="3">
    <source>
        <dbReference type="ARBA" id="ARBA00022676"/>
    </source>
</evidence>
<feature type="transmembrane region" description="Helical" evidence="8">
    <location>
        <begin position="220"/>
        <end position="240"/>
    </location>
</feature>
<dbReference type="PANTHER" id="PTHR33908:SF11">
    <property type="entry name" value="MEMBRANE PROTEIN"/>
    <property type="match status" value="1"/>
</dbReference>
<dbReference type="Proteomes" id="UP001139311">
    <property type="component" value="Unassembled WGS sequence"/>
</dbReference>
<feature type="transmembrane region" description="Helical" evidence="8">
    <location>
        <begin position="341"/>
        <end position="360"/>
    </location>
</feature>
<evidence type="ECO:0000256" key="1">
    <source>
        <dbReference type="ARBA" id="ARBA00004651"/>
    </source>
</evidence>
<feature type="transmembrane region" description="Helical" evidence="8">
    <location>
        <begin position="82"/>
        <end position="112"/>
    </location>
</feature>
<dbReference type="InterPro" id="IPR050297">
    <property type="entry name" value="LipidA_mod_glycosyltrf_83"/>
</dbReference>
<evidence type="ECO:0000256" key="2">
    <source>
        <dbReference type="ARBA" id="ARBA00022475"/>
    </source>
</evidence>
<dbReference type="EMBL" id="JAJAQI010000031">
    <property type="protein sequence ID" value="MCB4823753.1"/>
    <property type="molecule type" value="Genomic_DNA"/>
</dbReference>
<keyword evidence="7 8" id="KW-0472">Membrane</keyword>
<dbReference type="GO" id="GO:0009103">
    <property type="term" value="P:lipopolysaccharide biosynthetic process"/>
    <property type="evidence" value="ECO:0007669"/>
    <property type="project" value="UniProtKB-ARBA"/>
</dbReference>
<feature type="transmembrane region" description="Helical" evidence="8">
    <location>
        <begin position="367"/>
        <end position="384"/>
    </location>
</feature>
<evidence type="ECO:0000256" key="4">
    <source>
        <dbReference type="ARBA" id="ARBA00022679"/>
    </source>
</evidence>
<evidence type="ECO:0000313" key="10">
    <source>
        <dbReference type="Proteomes" id="UP001139311"/>
    </source>
</evidence>
<dbReference type="RefSeq" id="WP_226610841.1">
    <property type="nucleotide sequence ID" value="NZ_JAJAQI010000031.1"/>
</dbReference>
<dbReference type="GO" id="GO:0016763">
    <property type="term" value="F:pentosyltransferase activity"/>
    <property type="evidence" value="ECO:0007669"/>
    <property type="project" value="TreeGrafter"/>
</dbReference>
<comment type="subcellular location">
    <subcellularLocation>
        <location evidence="1">Cell membrane</location>
        <topology evidence="1">Multi-pass membrane protein</topology>
    </subcellularLocation>
</comment>
<dbReference type="AlphaFoldDB" id="A0A9X1II17"/>
<keyword evidence="5 8" id="KW-0812">Transmembrane</keyword>
<keyword evidence="3" id="KW-0328">Glycosyltransferase</keyword>
<dbReference type="GO" id="GO:0005886">
    <property type="term" value="C:plasma membrane"/>
    <property type="evidence" value="ECO:0007669"/>
    <property type="project" value="UniProtKB-SubCell"/>
</dbReference>
<evidence type="ECO:0000256" key="8">
    <source>
        <dbReference type="SAM" id="Phobius"/>
    </source>
</evidence>
<feature type="transmembrane region" description="Helical" evidence="8">
    <location>
        <begin position="124"/>
        <end position="141"/>
    </location>
</feature>
<comment type="caution">
    <text evidence="9">The sequence shown here is derived from an EMBL/GenBank/DDBJ whole genome shotgun (WGS) entry which is preliminary data.</text>
</comment>
<keyword evidence="10" id="KW-1185">Reference proteome</keyword>